<dbReference type="Proteomes" id="UP000275267">
    <property type="component" value="Unassembled WGS sequence"/>
</dbReference>
<evidence type="ECO:0000313" key="1">
    <source>
        <dbReference type="EMBL" id="RLN07731.1"/>
    </source>
</evidence>
<accession>A0A3L6RPJ0</accession>
<dbReference type="STRING" id="4540.A0A3L6RPJ0"/>
<sequence>MFRVKDYLNGGAISLDGGVIKGKGKLLLGYSDPKITFPVVSGSLKTPDELKGHQDVITKTRKLDDKVKLLEAIKTEISKQEMVCEELLEKFNKRKRKFDEISENITQPYGNELVLWRTPVKAEMLDL</sequence>
<protein>
    <submittedName>
        <fullName evidence="1">Uncharacterized protein</fullName>
    </submittedName>
</protein>
<dbReference type="OrthoDB" id="621609at2759"/>
<organism evidence="1 2">
    <name type="scientific">Panicum miliaceum</name>
    <name type="common">Proso millet</name>
    <name type="synonym">Broomcorn millet</name>
    <dbReference type="NCBI Taxonomy" id="4540"/>
    <lineage>
        <taxon>Eukaryota</taxon>
        <taxon>Viridiplantae</taxon>
        <taxon>Streptophyta</taxon>
        <taxon>Embryophyta</taxon>
        <taxon>Tracheophyta</taxon>
        <taxon>Spermatophyta</taxon>
        <taxon>Magnoliopsida</taxon>
        <taxon>Liliopsida</taxon>
        <taxon>Poales</taxon>
        <taxon>Poaceae</taxon>
        <taxon>PACMAD clade</taxon>
        <taxon>Panicoideae</taxon>
        <taxon>Panicodae</taxon>
        <taxon>Paniceae</taxon>
        <taxon>Panicinae</taxon>
        <taxon>Panicum</taxon>
        <taxon>Panicum sect. Panicum</taxon>
    </lineage>
</organism>
<keyword evidence="2" id="KW-1185">Reference proteome</keyword>
<dbReference type="PANTHER" id="PTHR33566:SF1">
    <property type="entry name" value="EN_SPM-LIKE TRANSPOSON-RELATED"/>
    <property type="match status" value="1"/>
</dbReference>
<dbReference type="PANTHER" id="PTHR33566">
    <property type="entry name" value="EN/SPM-LIKE TRANSPOSON-RELATED"/>
    <property type="match status" value="1"/>
</dbReference>
<comment type="caution">
    <text evidence="1">The sequence shown here is derived from an EMBL/GenBank/DDBJ whole genome shotgun (WGS) entry which is preliminary data.</text>
</comment>
<evidence type="ECO:0000313" key="2">
    <source>
        <dbReference type="Proteomes" id="UP000275267"/>
    </source>
</evidence>
<proteinExistence type="predicted"/>
<dbReference type="EMBL" id="PQIB02000007">
    <property type="protein sequence ID" value="RLN07731.1"/>
    <property type="molecule type" value="Genomic_DNA"/>
</dbReference>
<gene>
    <name evidence="1" type="ORF">C2845_PM11G16730</name>
</gene>
<dbReference type="AlphaFoldDB" id="A0A3L6RPJ0"/>
<reference evidence="2" key="1">
    <citation type="journal article" date="2019" name="Nat. Commun.">
        <title>The genome of broomcorn millet.</title>
        <authorList>
            <person name="Zou C."/>
            <person name="Miki D."/>
            <person name="Li D."/>
            <person name="Tang Q."/>
            <person name="Xiao L."/>
            <person name="Rajput S."/>
            <person name="Deng P."/>
            <person name="Jia W."/>
            <person name="Huang R."/>
            <person name="Zhang M."/>
            <person name="Sun Y."/>
            <person name="Hu J."/>
            <person name="Fu X."/>
            <person name="Schnable P.S."/>
            <person name="Li F."/>
            <person name="Zhang H."/>
            <person name="Feng B."/>
            <person name="Zhu X."/>
            <person name="Liu R."/>
            <person name="Schnable J.C."/>
            <person name="Zhu J.-K."/>
            <person name="Zhang H."/>
        </authorList>
    </citation>
    <scope>NUCLEOTIDE SEQUENCE [LARGE SCALE GENOMIC DNA]</scope>
</reference>
<name>A0A3L6RPJ0_PANMI</name>